<organism evidence="2 3">
    <name type="scientific">Halorarum salinum</name>
    <dbReference type="NCBI Taxonomy" id="2743089"/>
    <lineage>
        <taxon>Archaea</taxon>
        <taxon>Methanobacteriati</taxon>
        <taxon>Methanobacteriota</taxon>
        <taxon>Stenosarchaea group</taxon>
        <taxon>Halobacteria</taxon>
        <taxon>Halobacteriales</taxon>
        <taxon>Haloferacaceae</taxon>
        <taxon>Halorarum</taxon>
    </lineage>
</organism>
<dbReference type="AlphaFoldDB" id="A0A7D5LA61"/>
<dbReference type="PANTHER" id="PTHR42879:SF2">
    <property type="entry name" value="3-OXOACYL-[ACYL-CARRIER-PROTEIN] REDUCTASE FABG"/>
    <property type="match status" value="1"/>
</dbReference>
<dbReference type="OrthoDB" id="7442at2157"/>
<dbReference type="FunFam" id="3.40.50.720:FF:000084">
    <property type="entry name" value="Short-chain dehydrogenase reductase"/>
    <property type="match status" value="1"/>
</dbReference>
<dbReference type="InterPro" id="IPR036291">
    <property type="entry name" value="NAD(P)-bd_dom_sf"/>
</dbReference>
<dbReference type="KEGG" id="halu:HUG12_08335"/>
<dbReference type="InterPro" id="IPR050259">
    <property type="entry name" value="SDR"/>
</dbReference>
<dbReference type="CDD" id="cd05233">
    <property type="entry name" value="SDR_c"/>
    <property type="match status" value="1"/>
</dbReference>
<dbReference type="PANTHER" id="PTHR42879">
    <property type="entry name" value="3-OXOACYL-(ACYL-CARRIER-PROTEIN) REDUCTASE"/>
    <property type="match status" value="1"/>
</dbReference>
<dbReference type="GO" id="GO:0032787">
    <property type="term" value="P:monocarboxylic acid metabolic process"/>
    <property type="evidence" value="ECO:0007669"/>
    <property type="project" value="UniProtKB-ARBA"/>
</dbReference>
<dbReference type="GeneID" id="56037460"/>
<dbReference type="Proteomes" id="UP000509626">
    <property type="component" value="Chromosome"/>
</dbReference>
<name>A0A7D5LA61_9EURY</name>
<dbReference type="InterPro" id="IPR020904">
    <property type="entry name" value="Sc_DH/Rdtase_CS"/>
</dbReference>
<dbReference type="NCBIfam" id="NF009466">
    <property type="entry name" value="PRK12826.1-2"/>
    <property type="match status" value="1"/>
</dbReference>
<reference evidence="2 3" key="1">
    <citation type="submission" date="2020-06" db="EMBL/GenBank/DDBJ databases">
        <title>NJ-3-1, isolated from saline soil.</title>
        <authorList>
            <person name="Cui H.L."/>
            <person name="Shi X."/>
        </authorList>
    </citation>
    <scope>NUCLEOTIDE SEQUENCE [LARGE SCALE GENOMIC DNA]</scope>
    <source>
        <strain evidence="2 3">NJ-3-1</strain>
    </source>
</reference>
<dbReference type="PRINTS" id="PR00080">
    <property type="entry name" value="SDRFAMILY"/>
</dbReference>
<comment type="similarity">
    <text evidence="1">Belongs to the short-chain dehydrogenases/reductases (SDR) family.</text>
</comment>
<dbReference type="PRINTS" id="PR00081">
    <property type="entry name" value="GDHRDH"/>
</dbReference>
<evidence type="ECO:0000256" key="1">
    <source>
        <dbReference type="ARBA" id="ARBA00006484"/>
    </source>
</evidence>
<keyword evidence="3" id="KW-1185">Reference proteome</keyword>
<proteinExistence type="inferred from homology"/>
<dbReference type="Gene3D" id="3.40.50.720">
    <property type="entry name" value="NAD(P)-binding Rossmann-like Domain"/>
    <property type="match status" value="1"/>
</dbReference>
<dbReference type="InterPro" id="IPR002347">
    <property type="entry name" value="SDR_fam"/>
</dbReference>
<dbReference type="PROSITE" id="PS00061">
    <property type="entry name" value="ADH_SHORT"/>
    <property type="match status" value="1"/>
</dbReference>
<sequence length="259" mass="27377">MELHGETALVTGGGRGIGEAICRELADRGLAVVVADIDDEDTAETKRDIERRGGEATCVRMDVTDREDVADGVAEATARVGSIDVLVNNAGIAGPTDPVEDVTPEEWDSTMAVNLRGPFLLCRELMGPMKEQGYGRIVNVSSASGKRPVPYRAPYTASKSGLFGLTRTLAVEGGPHDVNANAICPGSVAGPRIDRVIERQAAATDRSFEEVEAEKAARSPREEFVEPEDVAGTVAFLCSTAADRITGQSVNVTAGKVTY</sequence>
<accession>A0A7D5LA61</accession>
<dbReference type="SUPFAM" id="SSF51735">
    <property type="entry name" value="NAD(P)-binding Rossmann-fold domains"/>
    <property type="match status" value="1"/>
</dbReference>
<protein>
    <submittedName>
        <fullName evidence="2">SDR family oxidoreductase</fullName>
    </submittedName>
</protein>
<dbReference type="Pfam" id="PF13561">
    <property type="entry name" value="adh_short_C2"/>
    <property type="match status" value="1"/>
</dbReference>
<dbReference type="RefSeq" id="WP_179268319.1">
    <property type="nucleotide sequence ID" value="NZ_CP058579.1"/>
</dbReference>
<evidence type="ECO:0000313" key="2">
    <source>
        <dbReference type="EMBL" id="QLG61734.1"/>
    </source>
</evidence>
<gene>
    <name evidence="2" type="ORF">HUG12_08335</name>
</gene>
<evidence type="ECO:0000313" key="3">
    <source>
        <dbReference type="Proteomes" id="UP000509626"/>
    </source>
</evidence>
<dbReference type="EMBL" id="CP058579">
    <property type="protein sequence ID" value="QLG61734.1"/>
    <property type="molecule type" value="Genomic_DNA"/>
</dbReference>